<dbReference type="SUPFAM" id="SSF46785">
    <property type="entry name" value="Winged helix' DNA-binding domain"/>
    <property type="match status" value="1"/>
</dbReference>
<keyword evidence="1" id="KW-0805">Transcription regulation</keyword>
<feature type="region of interest" description="Disordered" evidence="4">
    <location>
        <begin position="1"/>
        <end position="32"/>
    </location>
</feature>
<dbReference type="Gene3D" id="1.20.120.530">
    <property type="entry name" value="GntR ligand-binding domain-like"/>
    <property type="match status" value="1"/>
</dbReference>
<dbReference type="SMART" id="SM00895">
    <property type="entry name" value="FCD"/>
    <property type="match status" value="1"/>
</dbReference>
<dbReference type="Gene3D" id="1.10.10.10">
    <property type="entry name" value="Winged helix-like DNA-binding domain superfamily/Winged helix DNA-binding domain"/>
    <property type="match status" value="1"/>
</dbReference>
<dbReference type="SMART" id="SM00345">
    <property type="entry name" value="HTH_GNTR"/>
    <property type="match status" value="1"/>
</dbReference>
<name>A0ABS8GJF3_9MICC</name>
<gene>
    <name evidence="6" type="ORF">LJ752_12230</name>
</gene>
<keyword evidence="7" id="KW-1185">Reference proteome</keyword>
<dbReference type="RefSeq" id="WP_227891599.1">
    <property type="nucleotide sequence ID" value="NZ_JAJFZQ010000006.1"/>
</dbReference>
<dbReference type="InterPro" id="IPR000524">
    <property type="entry name" value="Tscrpt_reg_HTH_GntR"/>
</dbReference>
<comment type="caution">
    <text evidence="6">The sequence shown here is derived from an EMBL/GenBank/DDBJ whole genome shotgun (WGS) entry which is preliminary data.</text>
</comment>
<evidence type="ECO:0000256" key="3">
    <source>
        <dbReference type="ARBA" id="ARBA00023163"/>
    </source>
</evidence>
<dbReference type="Pfam" id="PF07729">
    <property type="entry name" value="FCD"/>
    <property type="match status" value="1"/>
</dbReference>
<dbReference type="InterPro" id="IPR008920">
    <property type="entry name" value="TF_FadR/GntR_C"/>
</dbReference>
<dbReference type="CDD" id="cd07377">
    <property type="entry name" value="WHTH_GntR"/>
    <property type="match status" value="1"/>
</dbReference>
<evidence type="ECO:0000313" key="6">
    <source>
        <dbReference type="EMBL" id="MCC3266804.1"/>
    </source>
</evidence>
<protein>
    <submittedName>
        <fullName evidence="6">GntR family transcriptional regulator</fullName>
    </submittedName>
</protein>
<organism evidence="6 7">
    <name type="scientific">Arthrobacter gengyunqii</name>
    <dbReference type="NCBI Taxonomy" id="2886940"/>
    <lineage>
        <taxon>Bacteria</taxon>
        <taxon>Bacillati</taxon>
        <taxon>Actinomycetota</taxon>
        <taxon>Actinomycetes</taxon>
        <taxon>Micrococcales</taxon>
        <taxon>Micrococcaceae</taxon>
        <taxon>Arthrobacter</taxon>
    </lineage>
</organism>
<keyword evidence="2" id="KW-0238">DNA-binding</keyword>
<keyword evidence="3" id="KW-0804">Transcription</keyword>
<dbReference type="InterPro" id="IPR036390">
    <property type="entry name" value="WH_DNA-bd_sf"/>
</dbReference>
<evidence type="ECO:0000259" key="5">
    <source>
        <dbReference type="PROSITE" id="PS50949"/>
    </source>
</evidence>
<evidence type="ECO:0000256" key="2">
    <source>
        <dbReference type="ARBA" id="ARBA00023125"/>
    </source>
</evidence>
<evidence type="ECO:0000313" key="7">
    <source>
        <dbReference type="Proteomes" id="UP001139168"/>
    </source>
</evidence>
<dbReference type="PANTHER" id="PTHR43537">
    <property type="entry name" value="TRANSCRIPTIONAL REGULATOR, GNTR FAMILY"/>
    <property type="match status" value="1"/>
</dbReference>
<dbReference type="InterPro" id="IPR036388">
    <property type="entry name" value="WH-like_DNA-bd_sf"/>
</dbReference>
<proteinExistence type="predicted"/>
<feature type="compositionally biased region" description="Basic and acidic residues" evidence="4">
    <location>
        <begin position="1"/>
        <end position="10"/>
    </location>
</feature>
<reference evidence="6" key="1">
    <citation type="submission" date="2021-10" db="EMBL/GenBank/DDBJ databases">
        <title>Novel species in genus Arthrobacter.</title>
        <authorList>
            <person name="Liu Y."/>
        </authorList>
    </citation>
    <scope>NUCLEOTIDE SEQUENCE</scope>
    <source>
        <strain evidence="6">Zg-Y786</strain>
    </source>
</reference>
<dbReference type="PANTHER" id="PTHR43537:SF24">
    <property type="entry name" value="GLUCONATE OPERON TRANSCRIPTIONAL REPRESSOR"/>
    <property type="match status" value="1"/>
</dbReference>
<dbReference type="EMBL" id="JAJFZQ010000006">
    <property type="protein sequence ID" value="MCC3266804.1"/>
    <property type="molecule type" value="Genomic_DNA"/>
</dbReference>
<accession>A0ABS8GJF3</accession>
<dbReference type="Pfam" id="PF00392">
    <property type="entry name" value="GntR"/>
    <property type="match status" value="1"/>
</dbReference>
<dbReference type="SUPFAM" id="SSF48008">
    <property type="entry name" value="GntR ligand-binding domain-like"/>
    <property type="match status" value="1"/>
</dbReference>
<dbReference type="PRINTS" id="PR00035">
    <property type="entry name" value="HTHGNTR"/>
</dbReference>
<sequence length="253" mass="27347">MPPAAKEPDVKAPQAKADNESAAAEPASMPKERIEDEIRRDIIFGVLAPGSRITEASLARKYGLSRVPVREALRTLEAEGFVESKPYAGSTVANIPVDEADDLFAVRAVVESATARRAAERAGRQLAAGMPDEEWWAVRGRIAQILAAGDAAVAEGALGKLPDLNVRFHLAVAELADSRSLTALLRQLAGKIEWLYAADVDNRGKDSWAEHRVLMTAVDSGDADRAQELMRSHVEQSRAGYLSRFTPVQLPKG</sequence>
<feature type="domain" description="HTH gntR-type" evidence="5">
    <location>
        <begin position="28"/>
        <end position="95"/>
    </location>
</feature>
<dbReference type="PROSITE" id="PS50949">
    <property type="entry name" value="HTH_GNTR"/>
    <property type="match status" value="1"/>
</dbReference>
<evidence type="ECO:0000256" key="4">
    <source>
        <dbReference type="SAM" id="MobiDB-lite"/>
    </source>
</evidence>
<dbReference type="InterPro" id="IPR011711">
    <property type="entry name" value="GntR_C"/>
</dbReference>
<dbReference type="Proteomes" id="UP001139168">
    <property type="component" value="Unassembled WGS sequence"/>
</dbReference>
<evidence type="ECO:0000256" key="1">
    <source>
        <dbReference type="ARBA" id="ARBA00023015"/>
    </source>
</evidence>